<keyword evidence="1" id="KW-0812">Transmembrane</keyword>
<evidence type="ECO:0000313" key="2">
    <source>
        <dbReference type="EMBL" id="MDC8772529.1"/>
    </source>
</evidence>
<keyword evidence="3" id="KW-1185">Reference proteome</keyword>
<keyword evidence="1" id="KW-0472">Membrane</keyword>
<feature type="transmembrane region" description="Helical" evidence="1">
    <location>
        <begin position="12"/>
        <end position="31"/>
    </location>
</feature>
<reference evidence="2 3" key="1">
    <citation type="submission" date="2022-10" db="EMBL/GenBank/DDBJ databases">
        <title>Paucibacter sp. hw1 Genome sequencing.</title>
        <authorList>
            <person name="Park S."/>
        </authorList>
    </citation>
    <scope>NUCLEOTIDE SEQUENCE [LARGE SCALE GENOMIC DNA]</scope>
    <source>
        <strain evidence="3">hw1</strain>
    </source>
</reference>
<evidence type="ECO:0000313" key="3">
    <source>
        <dbReference type="Proteomes" id="UP001221189"/>
    </source>
</evidence>
<dbReference type="EMBL" id="JAQQXT010000007">
    <property type="protein sequence ID" value="MDC8772529.1"/>
    <property type="molecule type" value="Genomic_DNA"/>
</dbReference>
<dbReference type="Proteomes" id="UP001221189">
    <property type="component" value="Unassembled WGS sequence"/>
</dbReference>
<accession>A0ABT5KGE6</accession>
<proteinExistence type="predicted"/>
<name>A0ABT5KGE6_9BURK</name>
<gene>
    <name evidence="2" type="ORF">PRZ03_13180</name>
</gene>
<dbReference type="RefSeq" id="WP_273600716.1">
    <property type="nucleotide sequence ID" value="NZ_JAQQXT010000007.1"/>
</dbReference>
<sequence length="87" mass="8888">MNTDSEFGDQARWHLTIAMALAGAAALLFIAGTSADEPKQNTQLLLDPPSAGAIAAASAMDSPVPLASEVFAVTAAAQTQDDQPEGF</sequence>
<organism evidence="2 3">
    <name type="scientific">Roseateles albus</name>
    <dbReference type="NCBI Taxonomy" id="2987525"/>
    <lineage>
        <taxon>Bacteria</taxon>
        <taxon>Pseudomonadati</taxon>
        <taxon>Pseudomonadota</taxon>
        <taxon>Betaproteobacteria</taxon>
        <taxon>Burkholderiales</taxon>
        <taxon>Sphaerotilaceae</taxon>
        <taxon>Roseateles</taxon>
    </lineage>
</organism>
<comment type="caution">
    <text evidence="2">The sequence shown here is derived from an EMBL/GenBank/DDBJ whole genome shotgun (WGS) entry which is preliminary data.</text>
</comment>
<evidence type="ECO:0000256" key="1">
    <source>
        <dbReference type="SAM" id="Phobius"/>
    </source>
</evidence>
<keyword evidence="1" id="KW-1133">Transmembrane helix</keyword>
<protein>
    <submittedName>
        <fullName evidence="2">Uncharacterized protein</fullName>
    </submittedName>
</protein>